<dbReference type="SUPFAM" id="SSF53098">
    <property type="entry name" value="Ribonuclease H-like"/>
    <property type="match status" value="1"/>
</dbReference>
<dbReference type="Gene3D" id="3.30.420.10">
    <property type="entry name" value="Ribonuclease H-like superfamily/Ribonuclease H"/>
    <property type="match status" value="1"/>
</dbReference>
<keyword evidence="3" id="KW-1185">Reference proteome</keyword>
<organism evidence="2 3">
    <name type="scientific">Erysiphe pulchra</name>
    <dbReference type="NCBI Taxonomy" id="225359"/>
    <lineage>
        <taxon>Eukaryota</taxon>
        <taxon>Fungi</taxon>
        <taxon>Dikarya</taxon>
        <taxon>Ascomycota</taxon>
        <taxon>Pezizomycotina</taxon>
        <taxon>Leotiomycetes</taxon>
        <taxon>Erysiphales</taxon>
        <taxon>Erysiphaceae</taxon>
        <taxon>Erysiphe</taxon>
    </lineage>
</organism>
<dbReference type="Proteomes" id="UP000237438">
    <property type="component" value="Unassembled WGS sequence"/>
</dbReference>
<gene>
    <name evidence="2" type="ORF">EPUL_003920</name>
</gene>
<evidence type="ECO:0000256" key="1">
    <source>
        <dbReference type="SAM" id="MobiDB-lite"/>
    </source>
</evidence>
<dbReference type="InterPro" id="IPR036397">
    <property type="entry name" value="RNaseH_sf"/>
</dbReference>
<evidence type="ECO:0000313" key="2">
    <source>
        <dbReference type="EMBL" id="POS84045.1"/>
    </source>
</evidence>
<dbReference type="AlphaFoldDB" id="A0A2S4PPU6"/>
<sequence>MSIETSVGLRKLRSFASPEDGIVNESQIGCLGLNSPATTSGDPGASSSNFKQSPAPTPILFAWALRSGAATNEAKAGGAFVLYQAGKKVIVESFDTNYNVEPIDTEIIATSHGIKTAIQKASIRFATNIAVLTDNQMAANIVNVKSSLTSKKEILEIRKSQEEWKSRRHANIPGNEEANPLAKQGALNNTGQNNDNKISHAVVKKLMASIRSTMVTDWWNIHSPNKYKILNIGIDHTGKPPKELQIERKTLGLLIAARSRHGDFKSYHEMFGHETYESCTCGVDKTPIHFFFFRQTKNKAKREVGKRKPR</sequence>
<accession>A0A2S4PPU6</accession>
<dbReference type="OrthoDB" id="4778860at2759"/>
<protein>
    <submittedName>
        <fullName evidence="2">Uncharacterized protein</fullName>
    </submittedName>
</protein>
<dbReference type="InterPro" id="IPR012337">
    <property type="entry name" value="RNaseH-like_sf"/>
</dbReference>
<feature type="region of interest" description="Disordered" evidence="1">
    <location>
        <begin position="165"/>
        <end position="194"/>
    </location>
</feature>
<dbReference type="GO" id="GO:0003676">
    <property type="term" value="F:nucleic acid binding"/>
    <property type="evidence" value="ECO:0007669"/>
    <property type="project" value="InterPro"/>
</dbReference>
<proteinExistence type="predicted"/>
<comment type="caution">
    <text evidence="2">The sequence shown here is derived from an EMBL/GenBank/DDBJ whole genome shotgun (WGS) entry which is preliminary data.</text>
</comment>
<dbReference type="STRING" id="225359.A0A2S4PPU6"/>
<name>A0A2S4PPU6_9PEZI</name>
<dbReference type="EMBL" id="PEDP01001206">
    <property type="protein sequence ID" value="POS84045.1"/>
    <property type="molecule type" value="Genomic_DNA"/>
</dbReference>
<evidence type="ECO:0000313" key="3">
    <source>
        <dbReference type="Proteomes" id="UP000237438"/>
    </source>
</evidence>
<reference evidence="2 3" key="1">
    <citation type="submission" date="2017-10" db="EMBL/GenBank/DDBJ databases">
        <title>Development of genomic resources for the powdery mildew, Erysiphe pulchra.</title>
        <authorList>
            <person name="Wadl P.A."/>
            <person name="Mack B.M."/>
            <person name="Moore G."/>
            <person name="Beltz S.B."/>
        </authorList>
    </citation>
    <scope>NUCLEOTIDE SEQUENCE [LARGE SCALE GENOMIC DNA]</scope>
    <source>
        <strain evidence="2">Cflorida</strain>
    </source>
</reference>